<dbReference type="InterPro" id="IPR000182">
    <property type="entry name" value="GNAT_dom"/>
</dbReference>
<evidence type="ECO:0000256" key="1">
    <source>
        <dbReference type="ARBA" id="ARBA00022679"/>
    </source>
</evidence>
<evidence type="ECO:0000313" key="4">
    <source>
        <dbReference type="EMBL" id="MFD2238906.1"/>
    </source>
</evidence>
<organism evidence="4 5">
    <name type="scientific">Aureimonas populi</name>
    <dbReference type="NCBI Taxonomy" id="1701758"/>
    <lineage>
        <taxon>Bacteria</taxon>
        <taxon>Pseudomonadati</taxon>
        <taxon>Pseudomonadota</taxon>
        <taxon>Alphaproteobacteria</taxon>
        <taxon>Hyphomicrobiales</taxon>
        <taxon>Aurantimonadaceae</taxon>
        <taxon>Aureimonas</taxon>
    </lineage>
</organism>
<dbReference type="Gene3D" id="3.40.630.30">
    <property type="match status" value="1"/>
</dbReference>
<sequence length="198" mass="22159">MQHQDNRFSAVPAGSIAAVVTVLEMRERPAPRPQRADGGWRVEPVETPSLAFYLDLYRRVGAPHLWYSRLVMPQAELAAILADPDVSLHALFLDGRAEGILELDFRQKGACEIVYFGVTPRLVGSGAARVLMNRALELAFPRGVERVWLHTNTLDHPRALDFYLRSGFRPVERRIETAPDPRLSGLLPMDCAPQVPIL</sequence>
<dbReference type="InterPro" id="IPR016181">
    <property type="entry name" value="Acyl_CoA_acyltransferase"/>
</dbReference>
<evidence type="ECO:0000256" key="2">
    <source>
        <dbReference type="ARBA" id="ARBA00023315"/>
    </source>
</evidence>
<keyword evidence="2 4" id="KW-0012">Acyltransferase</keyword>
<dbReference type="SUPFAM" id="SSF55729">
    <property type="entry name" value="Acyl-CoA N-acyltransferases (Nat)"/>
    <property type="match status" value="1"/>
</dbReference>
<accession>A0ABW5CQN5</accession>
<feature type="domain" description="N-acetyltransferase" evidence="3">
    <location>
        <begin position="40"/>
        <end position="190"/>
    </location>
</feature>
<dbReference type="Pfam" id="PF00583">
    <property type="entry name" value="Acetyltransf_1"/>
    <property type="match status" value="1"/>
</dbReference>
<dbReference type="GO" id="GO:0016746">
    <property type="term" value="F:acyltransferase activity"/>
    <property type="evidence" value="ECO:0007669"/>
    <property type="project" value="UniProtKB-KW"/>
</dbReference>
<dbReference type="Proteomes" id="UP001597371">
    <property type="component" value="Unassembled WGS sequence"/>
</dbReference>
<dbReference type="PANTHER" id="PTHR43800:SF1">
    <property type="entry name" value="PEPTIDYL-LYSINE N-ACETYLTRANSFERASE YJAB"/>
    <property type="match status" value="1"/>
</dbReference>
<dbReference type="RefSeq" id="WP_209740076.1">
    <property type="nucleotide sequence ID" value="NZ_JBHUIJ010000022.1"/>
</dbReference>
<reference evidence="5" key="1">
    <citation type="journal article" date="2019" name="Int. J. Syst. Evol. Microbiol.">
        <title>The Global Catalogue of Microorganisms (GCM) 10K type strain sequencing project: providing services to taxonomists for standard genome sequencing and annotation.</title>
        <authorList>
            <consortium name="The Broad Institute Genomics Platform"/>
            <consortium name="The Broad Institute Genome Sequencing Center for Infectious Disease"/>
            <person name="Wu L."/>
            <person name="Ma J."/>
        </authorList>
    </citation>
    <scope>NUCLEOTIDE SEQUENCE [LARGE SCALE GENOMIC DNA]</scope>
    <source>
        <strain evidence="5">ZS-35-S2</strain>
    </source>
</reference>
<evidence type="ECO:0000313" key="5">
    <source>
        <dbReference type="Proteomes" id="UP001597371"/>
    </source>
</evidence>
<proteinExistence type="predicted"/>
<evidence type="ECO:0000259" key="3">
    <source>
        <dbReference type="PROSITE" id="PS51186"/>
    </source>
</evidence>
<dbReference type="PANTHER" id="PTHR43800">
    <property type="entry name" value="PEPTIDYL-LYSINE N-ACETYLTRANSFERASE YJAB"/>
    <property type="match status" value="1"/>
</dbReference>
<dbReference type="PROSITE" id="PS51186">
    <property type="entry name" value="GNAT"/>
    <property type="match status" value="1"/>
</dbReference>
<keyword evidence="5" id="KW-1185">Reference proteome</keyword>
<name>A0ABW5CQN5_9HYPH</name>
<comment type="caution">
    <text evidence="4">The sequence shown here is derived from an EMBL/GenBank/DDBJ whole genome shotgun (WGS) entry which is preliminary data.</text>
</comment>
<gene>
    <name evidence="4" type="ORF">ACFSKQ_15735</name>
</gene>
<keyword evidence="1 4" id="KW-0808">Transferase</keyword>
<protein>
    <submittedName>
        <fullName evidence="4">GNAT family N-acetyltransferase</fullName>
        <ecNumber evidence="4">2.3.1.-</ecNumber>
    </submittedName>
</protein>
<dbReference type="EMBL" id="JBHUIJ010000022">
    <property type="protein sequence ID" value="MFD2238906.1"/>
    <property type="molecule type" value="Genomic_DNA"/>
</dbReference>
<dbReference type="EC" id="2.3.1.-" evidence="4"/>
<dbReference type="CDD" id="cd04301">
    <property type="entry name" value="NAT_SF"/>
    <property type="match status" value="1"/>
</dbReference>